<gene>
    <name evidence="2" type="ORF">M407DRAFT_246327</name>
</gene>
<protein>
    <submittedName>
        <fullName evidence="2">Uncharacterized protein</fullName>
    </submittedName>
</protein>
<name>A0A0C3Q5R2_9AGAM</name>
<feature type="region of interest" description="Disordered" evidence="1">
    <location>
        <begin position="1"/>
        <end position="55"/>
    </location>
</feature>
<keyword evidence="3" id="KW-1185">Reference proteome</keyword>
<reference evidence="2 3" key="1">
    <citation type="submission" date="2014-04" db="EMBL/GenBank/DDBJ databases">
        <authorList>
            <consortium name="DOE Joint Genome Institute"/>
            <person name="Kuo A."/>
            <person name="Girlanda M."/>
            <person name="Perotto S."/>
            <person name="Kohler A."/>
            <person name="Nagy L.G."/>
            <person name="Floudas D."/>
            <person name="Copeland A."/>
            <person name="Barry K.W."/>
            <person name="Cichocki N."/>
            <person name="Veneault-Fourrey C."/>
            <person name="LaButti K."/>
            <person name="Lindquist E.A."/>
            <person name="Lipzen A."/>
            <person name="Lundell T."/>
            <person name="Morin E."/>
            <person name="Murat C."/>
            <person name="Sun H."/>
            <person name="Tunlid A."/>
            <person name="Henrissat B."/>
            <person name="Grigoriev I.V."/>
            <person name="Hibbett D.S."/>
            <person name="Martin F."/>
            <person name="Nordberg H.P."/>
            <person name="Cantor M.N."/>
            <person name="Hua S.X."/>
        </authorList>
    </citation>
    <scope>NUCLEOTIDE SEQUENCE [LARGE SCALE GENOMIC DNA]</scope>
    <source>
        <strain evidence="2 3">MUT 4182</strain>
    </source>
</reference>
<accession>A0A0C3Q5R2</accession>
<dbReference type="Proteomes" id="UP000054248">
    <property type="component" value="Unassembled WGS sequence"/>
</dbReference>
<dbReference type="AlphaFoldDB" id="A0A0C3Q5R2"/>
<dbReference type="EMBL" id="KN823247">
    <property type="protein sequence ID" value="KIO18986.1"/>
    <property type="molecule type" value="Genomic_DNA"/>
</dbReference>
<evidence type="ECO:0000313" key="2">
    <source>
        <dbReference type="EMBL" id="KIO18986.1"/>
    </source>
</evidence>
<proteinExistence type="predicted"/>
<sequence>MEGLPTPTVRDGSPAAVGTSPKRIESGKGHATPETKTWGVNVPAIQLGDRQPRNS</sequence>
<organism evidence="2 3">
    <name type="scientific">Tulasnella calospora MUT 4182</name>
    <dbReference type="NCBI Taxonomy" id="1051891"/>
    <lineage>
        <taxon>Eukaryota</taxon>
        <taxon>Fungi</taxon>
        <taxon>Dikarya</taxon>
        <taxon>Basidiomycota</taxon>
        <taxon>Agaricomycotina</taxon>
        <taxon>Agaricomycetes</taxon>
        <taxon>Cantharellales</taxon>
        <taxon>Tulasnellaceae</taxon>
        <taxon>Tulasnella</taxon>
    </lineage>
</organism>
<evidence type="ECO:0000256" key="1">
    <source>
        <dbReference type="SAM" id="MobiDB-lite"/>
    </source>
</evidence>
<evidence type="ECO:0000313" key="3">
    <source>
        <dbReference type="Proteomes" id="UP000054248"/>
    </source>
</evidence>
<feature type="compositionally biased region" description="Basic and acidic residues" evidence="1">
    <location>
        <begin position="22"/>
        <end position="33"/>
    </location>
</feature>
<reference evidence="3" key="2">
    <citation type="submission" date="2015-01" db="EMBL/GenBank/DDBJ databases">
        <title>Evolutionary Origins and Diversification of the Mycorrhizal Mutualists.</title>
        <authorList>
            <consortium name="DOE Joint Genome Institute"/>
            <consortium name="Mycorrhizal Genomics Consortium"/>
            <person name="Kohler A."/>
            <person name="Kuo A."/>
            <person name="Nagy L.G."/>
            <person name="Floudas D."/>
            <person name="Copeland A."/>
            <person name="Barry K.W."/>
            <person name="Cichocki N."/>
            <person name="Veneault-Fourrey C."/>
            <person name="LaButti K."/>
            <person name="Lindquist E.A."/>
            <person name="Lipzen A."/>
            <person name="Lundell T."/>
            <person name="Morin E."/>
            <person name="Murat C."/>
            <person name="Riley R."/>
            <person name="Ohm R."/>
            <person name="Sun H."/>
            <person name="Tunlid A."/>
            <person name="Henrissat B."/>
            <person name="Grigoriev I.V."/>
            <person name="Hibbett D.S."/>
            <person name="Martin F."/>
        </authorList>
    </citation>
    <scope>NUCLEOTIDE SEQUENCE [LARGE SCALE GENOMIC DNA]</scope>
    <source>
        <strain evidence="3">MUT 4182</strain>
    </source>
</reference>
<dbReference type="HOGENOM" id="CLU_3034099_0_0_1"/>